<gene>
    <name evidence="1" type="ORF">EVAR_9899_1</name>
</gene>
<accession>A0A4C1TQC6</accession>
<protein>
    <submittedName>
        <fullName evidence="1">Uncharacterized protein</fullName>
    </submittedName>
</protein>
<keyword evidence="2" id="KW-1185">Reference proteome</keyword>
<dbReference type="EMBL" id="BGZK01000077">
    <property type="protein sequence ID" value="GBP16185.1"/>
    <property type="molecule type" value="Genomic_DNA"/>
</dbReference>
<dbReference type="Proteomes" id="UP000299102">
    <property type="component" value="Unassembled WGS sequence"/>
</dbReference>
<dbReference type="AlphaFoldDB" id="A0A4C1TQC6"/>
<evidence type="ECO:0000313" key="2">
    <source>
        <dbReference type="Proteomes" id="UP000299102"/>
    </source>
</evidence>
<comment type="caution">
    <text evidence="1">The sequence shown here is derived from an EMBL/GenBank/DDBJ whole genome shotgun (WGS) entry which is preliminary data.</text>
</comment>
<evidence type="ECO:0000313" key="1">
    <source>
        <dbReference type="EMBL" id="GBP16185.1"/>
    </source>
</evidence>
<organism evidence="1 2">
    <name type="scientific">Eumeta variegata</name>
    <name type="common">Bagworm moth</name>
    <name type="synonym">Eumeta japonica</name>
    <dbReference type="NCBI Taxonomy" id="151549"/>
    <lineage>
        <taxon>Eukaryota</taxon>
        <taxon>Metazoa</taxon>
        <taxon>Ecdysozoa</taxon>
        <taxon>Arthropoda</taxon>
        <taxon>Hexapoda</taxon>
        <taxon>Insecta</taxon>
        <taxon>Pterygota</taxon>
        <taxon>Neoptera</taxon>
        <taxon>Endopterygota</taxon>
        <taxon>Lepidoptera</taxon>
        <taxon>Glossata</taxon>
        <taxon>Ditrysia</taxon>
        <taxon>Tineoidea</taxon>
        <taxon>Psychidae</taxon>
        <taxon>Oiketicinae</taxon>
        <taxon>Eumeta</taxon>
    </lineage>
</organism>
<proteinExistence type="predicted"/>
<sequence>MIVNSCMCADADPILVHALSLRVSHDDIQAQGFASKTWTSKLRVIFKTVHVLNSVNQSKTAARKQARLPNVLTTNLTLLLFSSPGLAFDLDFGLDSDFGSVQNVHKEK</sequence>
<reference evidence="1 2" key="1">
    <citation type="journal article" date="2019" name="Commun. Biol.">
        <title>The bagworm genome reveals a unique fibroin gene that provides high tensile strength.</title>
        <authorList>
            <person name="Kono N."/>
            <person name="Nakamura H."/>
            <person name="Ohtoshi R."/>
            <person name="Tomita M."/>
            <person name="Numata K."/>
            <person name="Arakawa K."/>
        </authorList>
    </citation>
    <scope>NUCLEOTIDE SEQUENCE [LARGE SCALE GENOMIC DNA]</scope>
</reference>
<name>A0A4C1TQC6_EUMVA</name>